<dbReference type="Proteomes" id="UP000002402">
    <property type="component" value="Chromosome"/>
</dbReference>
<proteinExistence type="predicted"/>
<dbReference type="SUPFAM" id="SSF56281">
    <property type="entry name" value="Metallo-hydrolase/oxidoreductase"/>
    <property type="match status" value="1"/>
</dbReference>
<reference evidence="2 3" key="1">
    <citation type="journal article" date="2006" name="Proc. Natl. Acad. Sci. U.S.A.">
        <title>Evolution of sensory complexity recorded in a myxobacterial genome.</title>
        <authorList>
            <person name="Goldman B.S."/>
            <person name="Nierman W.C."/>
            <person name="Kaiser D."/>
            <person name="Slater S.C."/>
            <person name="Durkin A.S."/>
            <person name="Eisen J.A."/>
            <person name="Ronning C.M."/>
            <person name="Barbazuk W.B."/>
            <person name="Blanchard M."/>
            <person name="Field C."/>
            <person name="Halling C."/>
            <person name="Hinkle G."/>
            <person name="Iartchuk O."/>
            <person name="Kim H.S."/>
            <person name="Mackenzie C."/>
            <person name="Madupu R."/>
            <person name="Miller N."/>
            <person name="Shvartsbeyn A."/>
            <person name="Sullivan S.A."/>
            <person name="Vaudin M."/>
            <person name="Wiegand R."/>
            <person name="Kaplan H.B."/>
        </authorList>
    </citation>
    <scope>NUCLEOTIDE SEQUENCE [LARGE SCALE GENOMIC DNA]</scope>
    <source>
        <strain evidence="3">DK1622</strain>
    </source>
</reference>
<evidence type="ECO:0000313" key="3">
    <source>
        <dbReference type="Proteomes" id="UP000002402"/>
    </source>
</evidence>
<name>Q1D1E0_MYXXD</name>
<accession>Q1D1E0</accession>
<dbReference type="OrthoDB" id="9805728at2"/>
<dbReference type="STRING" id="246197.MXAN_5386"/>
<dbReference type="KEGG" id="mxa:MXAN_5386"/>
<dbReference type="InterPro" id="IPR001279">
    <property type="entry name" value="Metallo-B-lactamas"/>
</dbReference>
<dbReference type="EnsemblBacteria" id="ABF90816">
    <property type="protein sequence ID" value="ABF90816"/>
    <property type="gene ID" value="MXAN_5386"/>
</dbReference>
<keyword evidence="3" id="KW-1185">Reference proteome</keyword>
<dbReference type="PANTHER" id="PTHR15032:SF4">
    <property type="entry name" value="N-ACYL-PHOSPHATIDYLETHANOLAMINE-HYDROLYZING PHOSPHOLIPASE D"/>
    <property type="match status" value="1"/>
</dbReference>
<dbReference type="HOGENOM" id="CLU_020884_0_0_7"/>
<organism evidence="2 3">
    <name type="scientific">Myxococcus xanthus (strain DK1622)</name>
    <dbReference type="NCBI Taxonomy" id="246197"/>
    <lineage>
        <taxon>Bacteria</taxon>
        <taxon>Pseudomonadati</taxon>
        <taxon>Myxococcota</taxon>
        <taxon>Myxococcia</taxon>
        <taxon>Myxococcales</taxon>
        <taxon>Cystobacterineae</taxon>
        <taxon>Myxococcaceae</taxon>
        <taxon>Myxococcus</taxon>
    </lineage>
</organism>
<protein>
    <recommendedName>
        <fullName evidence="1">Metallo-beta-lactamase domain-containing protein</fullName>
    </recommendedName>
</protein>
<dbReference type="GO" id="GO:0005737">
    <property type="term" value="C:cytoplasm"/>
    <property type="evidence" value="ECO:0007669"/>
    <property type="project" value="TreeGrafter"/>
</dbReference>
<feature type="domain" description="Metallo-beta-lactamase" evidence="1">
    <location>
        <begin position="115"/>
        <end position="310"/>
    </location>
</feature>
<evidence type="ECO:0000313" key="2">
    <source>
        <dbReference type="EMBL" id="ABF90816.1"/>
    </source>
</evidence>
<dbReference type="EMBL" id="CP000113">
    <property type="protein sequence ID" value="ABF90816.1"/>
    <property type="molecule type" value="Genomic_DNA"/>
</dbReference>
<sequence>MQGWATNRTWSCDREGRSMQVLGSKAQGARLERMKASPRFKDGMFHNTSLVTQGLKKGTAVSTMKEFICGGQRRVPTGVLPIVNPLEQWLLPVQGGLRATWLGHSTVLLEVDGKRVLTDPVWGERISPLPFTGPKRFHPAPVTIGQLPPLHAVVISHDHYDHLDYPTILQLIPLGVPFVTSLGVGAHLEAWGVPPERITELDWWESAEVGGLTFTAAPSQHFSGRSVADRNRTAWSSIVVRGPHHAVFFSGDTGLTQEYVEIRQRLGPFDLIMLEVGAWDPAWGDIHLGPENALQAHDLLGGGAFLPVHWGTFNLAIHSWDEPAETLVKLAPTNAPLIMPRLGQPIEPLQVQSIDPWWREVDQTETEPAPAEAVTEPSD</sequence>
<dbReference type="AlphaFoldDB" id="Q1D1E0"/>
<dbReference type="PANTHER" id="PTHR15032">
    <property type="entry name" value="N-ACYL-PHOSPHATIDYLETHANOLAMINE-HYDROLYZING PHOSPHOLIPASE D"/>
    <property type="match status" value="1"/>
</dbReference>
<dbReference type="eggNOG" id="COG2220">
    <property type="taxonomic scope" value="Bacteria"/>
</dbReference>
<gene>
    <name evidence="2" type="ordered locus">MXAN_5386</name>
</gene>
<evidence type="ECO:0000259" key="1">
    <source>
        <dbReference type="Pfam" id="PF12706"/>
    </source>
</evidence>
<dbReference type="InterPro" id="IPR036866">
    <property type="entry name" value="RibonucZ/Hydroxyglut_hydro"/>
</dbReference>
<dbReference type="Gene3D" id="3.60.15.10">
    <property type="entry name" value="Ribonuclease Z/Hydroxyacylglutathione hydrolase-like"/>
    <property type="match status" value="1"/>
</dbReference>
<dbReference type="Pfam" id="PF12706">
    <property type="entry name" value="Lactamase_B_2"/>
    <property type="match status" value="1"/>
</dbReference>